<feature type="transmembrane region" description="Helical" evidence="1">
    <location>
        <begin position="141"/>
        <end position="161"/>
    </location>
</feature>
<keyword evidence="1" id="KW-0812">Transmembrane</keyword>
<accession>A0A2G3DX90</accession>
<feature type="transmembrane region" description="Helical" evidence="1">
    <location>
        <begin position="60"/>
        <end position="77"/>
    </location>
</feature>
<protein>
    <submittedName>
        <fullName evidence="2">Uncharacterized protein</fullName>
    </submittedName>
</protein>
<dbReference type="RefSeq" id="WP_090151134.1">
    <property type="nucleotide sequence ID" value="NZ_PDYF01000008.1"/>
</dbReference>
<sequence length="183" mass="20922">MAVQFERNINLEEIDSDALFGIQYLAHQTMAQKVILWGNVIIGVACFVVTQIIYQAPFLLSFFASLIFVGLGFLFGANQNEHMTVGAYLKLVFFKPIKYVNFRSTEDVSLMKEEAGKLKVEEQREERKKAVSTPEGQRRSLILVVVLMAFILIFAFVIFGLKSYKENHMTHHTVGYIMEQENS</sequence>
<dbReference type="Proteomes" id="UP000225889">
    <property type="component" value="Unassembled WGS sequence"/>
</dbReference>
<evidence type="ECO:0000256" key="1">
    <source>
        <dbReference type="SAM" id="Phobius"/>
    </source>
</evidence>
<feature type="transmembrane region" description="Helical" evidence="1">
    <location>
        <begin position="34"/>
        <end position="54"/>
    </location>
</feature>
<gene>
    <name evidence="2" type="ORF">CSX01_02575</name>
</gene>
<proteinExistence type="predicted"/>
<comment type="caution">
    <text evidence="2">The sequence shown here is derived from an EMBL/GenBank/DDBJ whole genome shotgun (WGS) entry which is preliminary data.</text>
</comment>
<name>A0A2G3DX90_9FIRM</name>
<dbReference type="AlphaFoldDB" id="A0A2G3DX90"/>
<reference evidence="2 3" key="1">
    <citation type="submission" date="2017-10" db="EMBL/GenBank/DDBJ databases">
        <title>Resolving the taxonomy of Roseburia spp., Eubacterium rectale and Agathobacter spp. through phylogenomic analysis.</title>
        <authorList>
            <person name="Sheridan P.O."/>
            <person name="Walker A.W."/>
            <person name="Duncan S.H."/>
            <person name="Scott K.P."/>
            <person name="Toole P.W.O."/>
            <person name="Luis P."/>
            <person name="Flint H.J."/>
        </authorList>
    </citation>
    <scope>NUCLEOTIDE SEQUENCE [LARGE SCALE GENOMIC DNA]</scope>
    <source>
        <strain evidence="2 3">JK626</strain>
    </source>
</reference>
<organism evidence="2 3">
    <name type="scientific">Pseudobutyrivibrio ruminis</name>
    <dbReference type="NCBI Taxonomy" id="46206"/>
    <lineage>
        <taxon>Bacteria</taxon>
        <taxon>Bacillati</taxon>
        <taxon>Bacillota</taxon>
        <taxon>Clostridia</taxon>
        <taxon>Lachnospirales</taxon>
        <taxon>Lachnospiraceae</taxon>
        <taxon>Pseudobutyrivibrio</taxon>
    </lineage>
</organism>
<keyword evidence="1" id="KW-1133">Transmembrane helix</keyword>
<dbReference type="EMBL" id="PDYF01000008">
    <property type="protein sequence ID" value="PHU35503.1"/>
    <property type="molecule type" value="Genomic_DNA"/>
</dbReference>
<evidence type="ECO:0000313" key="2">
    <source>
        <dbReference type="EMBL" id="PHU35503.1"/>
    </source>
</evidence>
<evidence type="ECO:0000313" key="3">
    <source>
        <dbReference type="Proteomes" id="UP000225889"/>
    </source>
</evidence>
<keyword evidence="1" id="KW-0472">Membrane</keyword>
<reference evidence="2 3" key="2">
    <citation type="submission" date="2017-10" db="EMBL/GenBank/DDBJ databases">
        <authorList>
            <person name="Banno H."/>
            <person name="Chua N.-H."/>
        </authorList>
    </citation>
    <scope>NUCLEOTIDE SEQUENCE [LARGE SCALE GENOMIC DNA]</scope>
    <source>
        <strain evidence="2 3">JK626</strain>
    </source>
</reference>